<protein>
    <submittedName>
        <fullName evidence="1">Uncharacterized protein</fullName>
    </submittedName>
</protein>
<evidence type="ECO:0000313" key="2">
    <source>
        <dbReference type="Proteomes" id="UP001056384"/>
    </source>
</evidence>
<dbReference type="EMBL" id="CP099418">
    <property type="protein sequence ID" value="USW47312.1"/>
    <property type="molecule type" value="Genomic_DNA"/>
</dbReference>
<proteinExistence type="predicted"/>
<accession>A0A9Q9EF64</accession>
<keyword evidence="2" id="KW-1185">Reference proteome</keyword>
<dbReference type="AlphaFoldDB" id="A0A9Q9EF64"/>
<organism evidence="1 2">
    <name type="scientific">Septoria linicola</name>
    <dbReference type="NCBI Taxonomy" id="215465"/>
    <lineage>
        <taxon>Eukaryota</taxon>
        <taxon>Fungi</taxon>
        <taxon>Dikarya</taxon>
        <taxon>Ascomycota</taxon>
        <taxon>Pezizomycotina</taxon>
        <taxon>Dothideomycetes</taxon>
        <taxon>Dothideomycetidae</taxon>
        <taxon>Mycosphaerellales</taxon>
        <taxon>Mycosphaerellaceae</taxon>
        <taxon>Septoria</taxon>
    </lineage>
</organism>
<reference evidence="1" key="1">
    <citation type="submission" date="2022-06" db="EMBL/GenBank/DDBJ databases">
        <title>Complete genome sequences of two strains of the flax pathogen Septoria linicola.</title>
        <authorList>
            <person name="Lapalu N."/>
            <person name="Simon A."/>
            <person name="Demenou B."/>
            <person name="Paumier D."/>
            <person name="Guillot M.-P."/>
            <person name="Gout L."/>
            <person name="Valade R."/>
        </authorList>
    </citation>
    <scope>NUCLEOTIDE SEQUENCE</scope>
    <source>
        <strain evidence="1">SE15195</strain>
    </source>
</reference>
<name>A0A9Q9EF64_9PEZI</name>
<dbReference type="Proteomes" id="UP001056384">
    <property type="component" value="Chromosome 1"/>
</dbReference>
<sequence length="60" mass="6837">MPKIYLSGSKIRQSFTWSYLNSRAHQPDSLIEMGVRPDYKVPMLATQLDRADGNYAFGTL</sequence>
<gene>
    <name evidence="1" type="ORF">Slin15195_G006310</name>
</gene>
<evidence type="ECO:0000313" key="1">
    <source>
        <dbReference type="EMBL" id="USW47312.1"/>
    </source>
</evidence>